<evidence type="ECO:0000313" key="1">
    <source>
        <dbReference type="EMBL" id="PWK13518.1"/>
    </source>
</evidence>
<dbReference type="AlphaFoldDB" id="A0A316DDI5"/>
<name>A0A316DDI5_9BACL</name>
<dbReference type="Gene3D" id="3.40.50.1820">
    <property type="entry name" value="alpha/beta hydrolase"/>
    <property type="match status" value="1"/>
</dbReference>
<dbReference type="GO" id="GO:0016787">
    <property type="term" value="F:hydrolase activity"/>
    <property type="evidence" value="ECO:0007669"/>
    <property type="project" value="UniProtKB-KW"/>
</dbReference>
<keyword evidence="1" id="KW-0378">Hydrolase</keyword>
<dbReference type="OrthoDB" id="9765872at2"/>
<dbReference type="Gene3D" id="1.10.287.1060">
    <property type="entry name" value="ESAT-6-like"/>
    <property type="match status" value="1"/>
</dbReference>
<sequence length="503" mass="56200">MSKLTGDHEAVRRLASLLTHKAEDVRNQFMRVMERSTRELTSGPDGWEGRAAGAYVSANEAVRQYLDRMANVFHQAASTLYILADRIHALQAMRDRARQWQEEAWEMQRHIHDKPGSHPQVPTHNIQALWNEINMCEQQYDGEAKREFKSLMDQLPKMGTLMGEVQHQLFVGDAIFTKSHVPLPVSLYGVAGRQGIDRVEFLNDSIRQNQLVYEYYKAHPQATGPNGESAKEMMHQAHVLQENARRQGGTEGVPIVFMHGLEGSEETFKTMVDYFGGATMVYTWNSSGEIDGKKGDNRSTSHPVVQYVFEKGAMKFEDQTEAFSKITTQLQGDFSTNYMIVVGHSMGGIVTTKYIEDTGGIGVTKFVTMGSPITGSKVDQTVHEKLLTTPPLYALVRGIEVFLPAVDELRAGSKPIQDMYDNRGQFNPNTEVLSVAGLKYGVKLGDSVVTEDSAFALKEFARAGNYTGVMHPEDDHSGLHEDPMAIQDVLNFILYGEKPHAKP</sequence>
<dbReference type="Pfam" id="PF06028">
    <property type="entry name" value="DUF915"/>
    <property type="match status" value="2"/>
</dbReference>
<dbReference type="RefSeq" id="WP_109688849.1">
    <property type="nucleotide sequence ID" value="NZ_QGGL01000007.1"/>
</dbReference>
<proteinExistence type="predicted"/>
<organism evidence="1 2">
    <name type="scientific">Tumebacillus permanentifrigoris</name>
    <dbReference type="NCBI Taxonomy" id="378543"/>
    <lineage>
        <taxon>Bacteria</taxon>
        <taxon>Bacillati</taxon>
        <taxon>Bacillota</taxon>
        <taxon>Bacilli</taxon>
        <taxon>Bacillales</taxon>
        <taxon>Alicyclobacillaceae</taxon>
        <taxon>Tumebacillus</taxon>
    </lineage>
</organism>
<dbReference type="SUPFAM" id="SSF53474">
    <property type="entry name" value="alpha/beta-Hydrolases"/>
    <property type="match status" value="1"/>
</dbReference>
<protein>
    <submittedName>
        <fullName evidence="1">Putative alpha/beta hydrolase family protein</fullName>
    </submittedName>
</protein>
<evidence type="ECO:0000313" key="2">
    <source>
        <dbReference type="Proteomes" id="UP000245634"/>
    </source>
</evidence>
<dbReference type="EMBL" id="QGGL01000007">
    <property type="protein sequence ID" value="PWK13518.1"/>
    <property type="molecule type" value="Genomic_DNA"/>
</dbReference>
<keyword evidence="2" id="KW-1185">Reference proteome</keyword>
<dbReference type="InterPro" id="IPR010315">
    <property type="entry name" value="DUF915_hydro-like"/>
</dbReference>
<dbReference type="Proteomes" id="UP000245634">
    <property type="component" value="Unassembled WGS sequence"/>
</dbReference>
<reference evidence="1 2" key="1">
    <citation type="submission" date="2018-05" db="EMBL/GenBank/DDBJ databases">
        <title>Genomic Encyclopedia of Type Strains, Phase IV (KMG-IV): sequencing the most valuable type-strain genomes for metagenomic binning, comparative biology and taxonomic classification.</title>
        <authorList>
            <person name="Goeker M."/>
        </authorList>
    </citation>
    <scope>NUCLEOTIDE SEQUENCE [LARGE SCALE GENOMIC DNA]</scope>
    <source>
        <strain evidence="1 2">DSM 18773</strain>
    </source>
</reference>
<dbReference type="InterPro" id="IPR029058">
    <property type="entry name" value="AB_hydrolase_fold"/>
</dbReference>
<accession>A0A316DDI5</accession>
<gene>
    <name evidence="1" type="ORF">C7459_107187</name>
</gene>
<comment type="caution">
    <text evidence="1">The sequence shown here is derived from an EMBL/GenBank/DDBJ whole genome shotgun (WGS) entry which is preliminary data.</text>
</comment>